<gene>
    <name evidence="8" type="primary">Cct6a_6</name>
    <name evidence="5" type="synonym">Cct6a_0</name>
    <name evidence="7" type="synonym">Cct6a_1</name>
    <name evidence="11" type="synonym">Cct6a_3</name>
    <name evidence="9" type="synonym">Cct6a_4</name>
    <name evidence="6" type="synonym">Cct6a_5</name>
    <name evidence="10" type="synonym">Cct6a_8</name>
    <name evidence="5" type="ORF">CM83_20285</name>
    <name evidence="7" type="ORF">CM83_20289</name>
    <name evidence="6" type="ORF">CM83_20293</name>
    <name evidence="9" type="ORF">CM83_20295</name>
    <name evidence="8" type="ORF">CM83_20299</name>
    <name evidence="10" type="ORF">CM83_20301</name>
    <name evidence="11" type="ORF">g.16932</name>
</gene>
<dbReference type="SUPFAM" id="SSF52029">
    <property type="entry name" value="GroEL apical domain-like"/>
    <property type="match status" value="1"/>
</dbReference>
<dbReference type="InterPro" id="IPR027410">
    <property type="entry name" value="TCP-1-like_intermed_sf"/>
</dbReference>
<keyword evidence="3" id="KW-0067">ATP-binding</keyword>
<dbReference type="GO" id="GO:0016887">
    <property type="term" value="F:ATP hydrolysis activity"/>
    <property type="evidence" value="ECO:0007669"/>
    <property type="project" value="InterPro"/>
</dbReference>
<dbReference type="Gene3D" id="3.50.7.10">
    <property type="entry name" value="GroEL"/>
    <property type="match status" value="1"/>
</dbReference>
<dbReference type="PANTHER" id="PTHR11353">
    <property type="entry name" value="CHAPERONIN"/>
    <property type="match status" value="1"/>
</dbReference>
<dbReference type="EMBL" id="GBHO01016344">
    <property type="protein sequence ID" value="JAG27260.1"/>
    <property type="molecule type" value="Transcribed_RNA"/>
</dbReference>
<dbReference type="EMBL" id="GDHC01019420">
    <property type="protein sequence ID" value="JAP99208.1"/>
    <property type="molecule type" value="Transcribed_RNA"/>
</dbReference>
<evidence type="ECO:0000313" key="11">
    <source>
        <dbReference type="EMBL" id="JAP99208.1"/>
    </source>
</evidence>
<dbReference type="SUPFAM" id="SSF48592">
    <property type="entry name" value="GroEL equatorial domain-like"/>
    <property type="match status" value="1"/>
</dbReference>
<evidence type="ECO:0000313" key="10">
    <source>
        <dbReference type="EMBL" id="JAG27261.1"/>
    </source>
</evidence>
<dbReference type="InterPro" id="IPR002423">
    <property type="entry name" value="Cpn60/GroEL/TCP-1"/>
</dbReference>
<dbReference type="InterPro" id="IPR027409">
    <property type="entry name" value="GroEL-like_apical_dom_sf"/>
</dbReference>
<evidence type="ECO:0000256" key="2">
    <source>
        <dbReference type="ARBA" id="ARBA00022741"/>
    </source>
</evidence>
<evidence type="ECO:0000313" key="6">
    <source>
        <dbReference type="EMBL" id="JAG27257.1"/>
    </source>
</evidence>
<dbReference type="EMBL" id="GBHO01016347">
    <property type="protein sequence ID" value="JAG27257.1"/>
    <property type="molecule type" value="Transcribed_RNA"/>
</dbReference>
<dbReference type="EMBL" id="GBHO01016346">
    <property type="protein sequence ID" value="JAG27258.1"/>
    <property type="molecule type" value="Transcribed_RNA"/>
</dbReference>
<evidence type="ECO:0000256" key="3">
    <source>
        <dbReference type="ARBA" id="ARBA00022840"/>
    </source>
</evidence>
<evidence type="ECO:0000313" key="7">
    <source>
        <dbReference type="EMBL" id="JAG27258.1"/>
    </source>
</evidence>
<protein>
    <submittedName>
        <fullName evidence="8">T-complex protein 1 subunit zeta</fullName>
    </submittedName>
</protein>
<reference evidence="11" key="3">
    <citation type="journal article" date="2016" name="Gigascience">
        <title>De novo construction of an expanded transcriptome assembly for the western tarnished plant bug, Lygus hesperus.</title>
        <authorList>
            <person name="Tassone E.E."/>
            <person name="Geib S.M."/>
            <person name="Hall B."/>
            <person name="Fabrick J.A."/>
            <person name="Brent C.S."/>
            <person name="Hull J.J."/>
        </authorList>
    </citation>
    <scope>NUCLEOTIDE SEQUENCE</scope>
</reference>
<evidence type="ECO:0000313" key="9">
    <source>
        <dbReference type="EMBL" id="JAG27260.1"/>
    </source>
</evidence>
<evidence type="ECO:0000256" key="1">
    <source>
        <dbReference type="ARBA" id="ARBA00008020"/>
    </source>
</evidence>
<name>A0A0A9Y4Z7_LYGHE</name>
<dbReference type="AlphaFoldDB" id="A0A0A9Y4Z7"/>
<dbReference type="PROSITE" id="PS00995">
    <property type="entry name" value="TCP1_3"/>
    <property type="match status" value="1"/>
</dbReference>
<dbReference type="EMBL" id="GBHO01016349">
    <property type="protein sequence ID" value="JAG27255.1"/>
    <property type="molecule type" value="Transcribed_RNA"/>
</dbReference>
<sequence length="287" mass="32231">MPIMHPTAALIARQAAAQDEITGDGTTSTVLLTAELLSEAEQLIATRIHPRDIVDGYRAANKLAMEYLEECKIPLPKDEDTFIMNIARTSLNTKVHYSLATHLADIVVKAVKTIRNVEAKDDLVLDLHMVEVMHMRHGSVNDTRFVDGLVLDHGVRHPNMAKRAENVHVFVCNVNLEYEKSLTTTTMMYHSPEERQKLVHSERNFTNEKVQRIIDLKNRIVKSDTESFLVVNQGGIDPISLDMFQKAGVLAIRRAKRRNMERLSKACGGYPVTVVDDLDSTCLGFAK</sequence>
<evidence type="ECO:0000256" key="4">
    <source>
        <dbReference type="ARBA" id="ARBA00023186"/>
    </source>
</evidence>
<dbReference type="GO" id="GO:0005524">
    <property type="term" value="F:ATP binding"/>
    <property type="evidence" value="ECO:0007669"/>
    <property type="project" value="UniProtKB-KW"/>
</dbReference>
<reference evidence="8" key="1">
    <citation type="journal article" date="2014" name="PLoS ONE">
        <title>Transcriptome-Based Identification of ABC Transporters in the Western Tarnished Plant Bug Lygus hesperus.</title>
        <authorList>
            <person name="Hull J.J."/>
            <person name="Chaney K."/>
            <person name="Geib S.M."/>
            <person name="Fabrick J.A."/>
            <person name="Brent C.S."/>
            <person name="Walsh D."/>
            <person name="Lavine L.C."/>
        </authorList>
    </citation>
    <scope>NUCLEOTIDE SEQUENCE</scope>
</reference>
<comment type="similarity">
    <text evidence="1">Belongs to the TCP-1 chaperonin family.</text>
</comment>
<dbReference type="GO" id="GO:0051082">
    <property type="term" value="F:unfolded protein binding"/>
    <property type="evidence" value="ECO:0007669"/>
    <property type="project" value="InterPro"/>
</dbReference>
<dbReference type="InterPro" id="IPR002194">
    <property type="entry name" value="Chaperonin_TCP-1_CS"/>
</dbReference>
<dbReference type="InterPro" id="IPR027413">
    <property type="entry name" value="GROEL-like_equatorial_sf"/>
</dbReference>
<dbReference type="EMBL" id="GBHO01016345">
    <property type="protein sequence ID" value="JAG27259.1"/>
    <property type="molecule type" value="Transcribed_RNA"/>
</dbReference>
<dbReference type="GO" id="GO:0140662">
    <property type="term" value="F:ATP-dependent protein folding chaperone"/>
    <property type="evidence" value="ECO:0007669"/>
    <property type="project" value="InterPro"/>
</dbReference>
<organism evidence="8">
    <name type="scientific">Lygus hesperus</name>
    <name type="common">Western plant bug</name>
    <dbReference type="NCBI Taxonomy" id="30085"/>
    <lineage>
        <taxon>Eukaryota</taxon>
        <taxon>Metazoa</taxon>
        <taxon>Ecdysozoa</taxon>
        <taxon>Arthropoda</taxon>
        <taxon>Hexapoda</taxon>
        <taxon>Insecta</taxon>
        <taxon>Pterygota</taxon>
        <taxon>Neoptera</taxon>
        <taxon>Paraneoptera</taxon>
        <taxon>Hemiptera</taxon>
        <taxon>Heteroptera</taxon>
        <taxon>Panheteroptera</taxon>
        <taxon>Cimicomorpha</taxon>
        <taxon>Miridae</taxon>
        <taxon>Mirini</taxon>
        <taxon>Lygus</taxon>
    </lineage>
</organism>
<accession>A0A0A9Y4Z7</accession>
<keyword evidence="2" id="KW-0547">Nucleotide-binding</keyword>
<dbReference type="InterPro" id="IPR017998">
    <property type="entry name" value="Chaperone_TCP-1"/>
</dbReference>
<dbReference type="Gene3D" id="1.10.560.10">
    <property type="entry name" value="GroEL-like equatorial domain"/>
    <property type="match status" value="1"/>
</dbReference>
<proteinExistence type="inferred from homology"/>
<reference evidence="8" key="2">
    <citation type="submission" date="2014-07" db="EMBL/GenBank/DDBJ databases">
        <authorList>
            <person name="Hull J."/>
        </authorList>
    </citation>
    <scope>NUCLEOTIDE SEQUENCE</scope>
</reference>
<dbReference type="SUPFAM" id="SSF54849">
    <property type="entry name" value="GroEL-intermediate domain like"/>
    <property type="match status" value="1"/>
</dbReference>
<evidence type="ECO:0000313" key="5">
    <source>
        <dbReference type="EMBL" id="JAG27255.1"/>
    </source>
</evidence>
<evidence type="ECO:0000313" key="8">
    <source>
        <dbReference type="EMBL" id="JAG27259.1"/>
    </source>
</evidence>
<keyword evidence="4" id="KW-0143">Chaperone</keyword>
<dbReference type="Pfam" id="PF00118">
    <property type="entry name" value="Cpn60_TCP1"/>
    <property type="match status" value="1"/>
</dbReference>
<dbReference type="EMBL" id="GBHO01016343">
    <property type="protein sequence ID" value="JAG27261.1"/>
    <property type="molecule type" value="Transcribed_RNA"/>
</dbReference>